<evidence type="ECO:0000256" key="1">
    <source>
        <dbReference type="ARBA" id="ARBA00004651"/>
    </source>
</evidence>
<keyword evidence="5 7" id="KW-1133">Transmembrane helix</keyword>
<feature type="domain" description="ABC transmembrane type-1" evidence="8">
    <location>
        <begin position="71"/>
        <end position="276"/>
    </location>
</feature>
<dbReference type="Pfam" id="PF00528">
    <property type="entry name" value="BPD_transp_1"/>
    <property type="match status" value="1"/>
</dbReference>
<dbReference type="InterPro" id="IPR035906">
    <property type="entry name" value="MetI-like_sf"/>
</dbReference>
<dbReference type="InterPro" id="IPR000515">
    <property type="entry name" value="MetI-like"/>
</dbReference>
<evidence type="ECO:0000259" key="8">
    <source>
        <dbReference type="PROSITE" id="PS50928"/>
    </source>
</evidence>
<dbReference type="Proteomes" id="UP000245202">
    <property type="component" value="Unassembled WGS sequence"/>
</dbReference>
<proteinExistence type="inferred from homology"/>
<comment type="caution">
    <text evidence="9">The sequence shown here is derived from an EMBL/GenBank/DDBJ whole genome shotgun (WGS) entry which is preliminary data.</text>
</comment>
<evidence type="ECO:0000256" key="5">
    <source>
        <dbReference type="ARBA" id="ARBA00022989"/>
    </source>
</evidence>
<feature type="transmembrane region" description="Helical" evidence="7">
    <location>
        <begin position="185"/>
        <end position="210"/>
    </location>
</feature>
<accession>A0A2R5EQX9</accession>
<feature type="transmembrane region" description="Helical" evidence="7">
    <location>
        <begin position="112"/>
        <end position="131"/>
    </location>
</feature>
<feature type="transmembrane region" description="Helical" evidence="7">
    <location>
        <begin position="262"/>
        <end position="279"/>
    </location>
</feature>
<dbReference type="GO" id="GO:0055085">
    <property type="term" value="P:transmembrane transport"/>
    <property type="evidence" value="ECO:0007669"/>
    <property type="project" value="InterPro"/>
</dbReference>
<dbReference type="Gene3D" id="1.10.3720.10">
    <property type="entry name" value="MetI-like"/>
    <property type="match status" value="1"/>
</dbReference>
<evidence type="ECO:0000313" key="9">
    <source>
        <dbReference type="EMBL" id="GBG08515.1"/>
    </source>
</evidence>
<dbReference type="CDD" id="cd06261">
    <property type="entry name" value="TM_PBP2"/>
    <property type="match status" value="1"/>
</dbReference>
<dbReference type="SUPFAM" id="SSF161098">
    <property type="entry name" value="MetI-like"/>
    <property type="match status" value="1"/>
</dbReference>
<dbReference type="PANTHER" id="PTHR43744:SF9">
    <property type="entry name" value="POLYGALACTURONAN_RHAMNOGALACTURONAN TRANSPORT SYSTEM PERMEASE PROTEIN YTCP"/>
    <property type="match status" value="1"/>
</dbReference>
<keyword evidence="10" id="KW-1185">Reference proteome</keyword>
<keyword evidence="6 7" id="KW-0472">Membrane</keyword>
<reference evidence="9 10" key="1">
    <citation type="submission" date="2017-08" db="EMBL/GenBank/DDBJ databases">
        <title>Substantial Increase in Enzyme Production by Combined Drug-Resistance Mutations in Paenibacillus agaridevorans.</title>
        <authorList>
            <person name="Tanaka Y."/>
            <person name="Funane K."/>
            <person name="Hosaka T."/>
            <person name="Shiwa Y."/>
            <person name="Fujita N."/>
            <person name="Miyazaki T."/>
            <person name="Yoshikawa H."/>
            <person name="Murakami K."/>
            <person name="Kasahara K."/>
            <person name="Inaoka T."/>
            <person name="Hiraga Y."/>
            <person name="Ochi K."/>
        </authorList>
    </citation>
    <scope>NUCLEOTIDE SEQUENCE [LARGE SCALE GENOMIC DNA]</scope>
    <source>
        <strain evidence="9 10">T-3040</strain>
    </source>
</reference>
<feature type="transmembrane region" description="Helical" evidence="7">
    <location>
        <begin position="143"/>
        <end position="164"/>
    </location>
</feature>
<dbReference type="AlphaFoldDB" id="A0A2R5EQX9"/>
<evidence type="ECO:0000256" key="6">
    <source>
        <dbReference type="ARBA" id="ARBA00023136"/>
    </source>
</evidence>
<evidence type="ECO:0000256" key="3">
    <source>
        <dbReference type="ARBA" id="ARBA00022475"/>
    </source>
</evidence>
<dbReference type="PROSITE" id="PS50928">
    <property type="entry name" value="ABC_TM1"/>
    <property type="match status" value="1"/>
</dbReference>
<dbReference type="GO" id="GO:0005886">
    <property type="term" value="C:plasma membrane"/>
    <property type="evidence" value="ECO:0007669"/>
    <property type="project" value="UniProtKB-SubCell"/>
</dbReference>
<dbReference type="EMBL" id="BDQX01000171">
    <property type="protein sequence ID" value="GBG08515.1"/>
    <property type="molecule type" value="Genomic_DNA"/>
</dbReference>
<keyword evidence="3" id="KW-1003">Cell membrane</keyword>
<organism evidence="9 10">
    <name type="scientific">Paenibacillus agaridevorans</name>
    <dbReference type="NCBI Taxonomy" id="171404"/>
    <lineage>
        <taxon>Bacteria</taxon>
        <taxon>Bacillati</taxon>
        <taxon>Bacillota</taxon>
        <taxon>Bacilli</taxon>
        <taxon>Bacillales</taxon>
        <taxon>Paenibacillaceae</taxon>
        <taxon>Paenibacillus</taxon>
    </lineage>
</organism>
<evidence type="ECO:0000256" key="7">
    <source>
        <dbReference type="RuleBase" id="RU363032"/>
    </source>
</evidence>
<keyword evidence="2 7" id="KW-0813">Transport</keyword>
<dbReference type="PANTHER" id="PTHR43744">
    <property type="entry name" value="ABC TRANSPORTER PERMEASE PROTEIN MG189-RELATED-RELATED"/>
    <property type="match status" value="1"/>
</dbReference>
<evidence type="ECO:0000313" key="10">
    <source>
        <dbReference type="Proteomes" id="UP000245202"/>
    </source>
</evidence>
<comment type="subcellular location">
    <subcellularLocation>
        <location evidence="1 7">Cell membrane</location>
        <topology evidence="1 7">Multi-pass membrane protein</topology>
    </subcellularLocation>
</comment>
<comment type="similarity">
    <text evidence="7">Belongs to the binding-protein-dependent transport system permease family.</text>
</comment>
<evidence type="ECO:0000256" key="4">
    <source>
        <dbReference type="ARBA" id="ARBA00022692"/>
    </source>
</evidence>
<protein>
    <submittedName>
        <fullName evidence="9">ABC transporter permease</fullName>
    </submittedName>
</protein>
<name>A0A2R5EQX9_9BACL</name>
<gene>
    <name evidence="9" type="ORF">PAT3040_03101</name>
</gene>
<dbReference type="RefSeq" id="WP_108993454.1">
    <property type="nucleotide sequence ID" value="NZ_BDQX01000171.1"/>
</dbReference>
<feature type="transmembrane region" description="Helical" evidence="7">
    <location>
        <begin position="71"/>
        <end position="100"/>
    </location>
</feature>
<evidence type="ECO:0000256" key="2">
    <source>
        <dbReference type="ARBA" id="ARBA00022448"/>
    </source>
</evidence>
<sequence length="294" mass="32782">MLHQASFARKAFIVGNYLFLISLSLLCLLPLVQVLSISFSSSSAASAGLVQLLPVDFTFSSYAYIMQKKEFIASFLVTLQRFGLGFLISMSLAVLSAYPLSKEQKDLKGRSVYAWFFVFTILFSGGLIPTYMVVSQTGLVDTIWALVIPGAVSVFNVILLLNFFRGLPKEVEESAFMDGAGHWTVLCRMILPMSMPVLATVALFTMVFHWNSWFDGLIYMNFPQNYPLSTYLQLMVINSNPMKTDPNHLSGILEISERTTRSAQIFLGALPILIVYPFLQRFFVKGIVLGSVKG</sequence>
<keyword evidence="4 7" id="KW-0812">Transmembrane</keyword>